<dbReference type="Gene3D" id="3.10.450.50">
    <property type="match status" value="1"/>
</dbReference>
<dbReference type="SUPFAM" id="SSF54427">
    <property type="entry name" value="NTF2-like"/>
    <property type="match status" value="1"/>
</dbReference>
<evidence type="ECO:0000313" key="1">
    <source>
        <dbReference type="EMBL" id="EMB35967.1"/>
    </source>
</evidence>
<proteinExistence type="predicted"/>
<dbReference type="EMBL" id="AGDV01000001">
    <property type="protein sequence ID" value="EMB35967.1"/>
    <property type="molecule type" value="Genomic_DNA"/>
</dbReference>
<dbReference type="InterPro" id="IPR032710">
    <property type="entry name" value="NTF2-like_dom_sf"/>
</dbReference>
<gene>
    <name evidence="1" type="ORF">HMPREF9726_00159</name>
</gene>
<comment type="caution">
    <text evidence="1">The sequence shown here is derived from an EMBL/GenBank/DDBJ whole genome shotgun (WGS) entry which is preliminary data.</text>
</comment>
<sequence length="122" mass="14464">MELDIKKFWKAIAEQDAEKIRSYFNKTATIRWHNTDEQFTLEEFVKANCEYPGKWEAEVERIEKIENLIITAVKVFNNDTSFHATSFIKIEDDKIISMDEYWGDDGKPPQWRLDMKIGTAIR</sequence>
<dbReference type="HOGENOM" id="CLU_136060_1_0_12"/>
<dbReference type="Proteomes" id="UP000011705">
    <property type="component" value="Chromosome"/>
</dbReference>
<name>A0A0E2E939_TREDN</name>
<dbReference type="PATRIC" id="fig|999432.5.peg.163"/>
<organism evidence="1">
    <name type="scientific">Treponema denticola H-22</name>
    <dbReference type="NCBI Taxonomy" id="999432"/>
    <lineage>
        <taxon>Bacteria</taxon>
        <taxon>Pseudomonadati</taxon>
        <taxon>Spirochaetota</taxon>
        <taxon>Spirochaetia</taxon>
        <taxon>Spirochaetales</taxon>
        <taxon>Treponemataceae</taxon>
        <taxon>Treponema</taxon>
    </lineage>
</organism>
<accession>A0A0E2E939</accession>
<dbReference type="AlphaFoldDB" id="A0A0E2E939"/>
<reference evidence="1" key="1">
    <citation type="submission" date="2012-01" db="EMBL/GenBank/DDBJ databases">
        <title>The Genome Sequence of Treponema denticola H-22.</title>
        <authorList>
            <consortium name="The Broad Institute Genome Sequencing Platform"/>
            <person name="Earl A."/>
            <person name="Ward D."/>
            <person name="Feldgarden M."/>
            <person name="Gevers D."/>
            <person name="Blanton J.M."/>
            <person name="Fenno C.J."/>
            <person name="Baranova O.V."/>
            <person name="Mathney J."/>
            <person name="Dewhirst F.E."/>
            <person name="Izard J."/>
            <person name="Young S.K."/>
            <person name="Zeng Q."/>
            <person name="Gargeya S."/>
            <person name="Fitzgerald M."/>
            <person name="Haas B."/>
            <person name="Abouelleil A."/>
            <person name="Alvarado L."/>
            <person name="Arachchi H.M."/>
            <person name="Berlin A."/>
            <person name="Chapman S.B."/>
            <person name="Gearin G."/>
            <person name="Goldberg J."/>
            <person name="Griggs A."/>
            <person name="Gujja S."/>
            <person name="Hansen M."/>
            <person name="Heiman D."/>
            <person name="Howarth C."/>
            <person name="Larimer J."/>
            <person name="Lui A."/>
            <person name="MacDonald P.J.P."/>
            <person name="McCowen C."/>
            <person name="Montmayeur A."/>
            <person name="Murphy C."/>
            <person name="Neiman D."/>
            <person name="Pearson M."/>
            <person name="Priest M."/>
            <person name="Roberts A."/>
            <person name="Saif S."/>
            <person name="Shea T."/>
            <person name="Sisk P."/>
            <person name="Stolte C."/>
            <person name="Sykes S."/>
            <person name="Wortman J."/>
            <person name="Nusbaum C."/>
            <person name="Birren B."/>
        </authorList>
    </citation>
    <scope>NUCLEOTIDE SEQUENCE [LARGE SCALE GENOMIC DNA]</scope>
    <source>
        <strain evidence="1">H-22</strain>
    </source>
</reference>
<dbReference type="RefSeq" id="WP_002682683.1">
    <property type="nucleotide sequence ID" value="NZ_CM001795.1"/>
</dbReference>
<protein>
    <recommendedName>
        <fullName evidence="2">SnoaL-like domain-containing protein</fullName>
    </recommendedName>
</protein>
<evidence type="ECO:0008006" key="2">
    <source>
        <dbReference type="Google" id="ProtNLM"/>
    </source>
</evidence>